<protein>
    <recommendedName>
        <fullName evidence="3">GIY-YIG domain-containing protein</fullName>
    </recommendedName>
</protein>
<name>A0A5C5YIX8_9BACT</name>
<dbReference type="RefSeq" id="WP_146389185.1">
    <property type="nucleotide sequence ID" value="NZ_SJPK01000001.1"/>
</dbReference>
<dbReference type="Proteomes" id="UP000318053">
    <property type="component" value="Unassembled WGS sequence"/>
</dbReference>
<evidence type="ECO:0000313" key="1">
    <source>
        <dbReference type="EMBL" id="TWT74825.1"/>
    </source>
</evidence>
<sequence length="102" mass="10988">MALEISGFSFEGPFASTDDLMDRSGVYVIVGSTASGYSPVDCGESAAVKSRVSAHERATCWQRRHSGTLMVAVLYTPGQQKAARVAIEARIRRDFGFPCGKI</sequence>
<organism evidence="1 2">
    <name type="scientific">Allorhodopirellula solitaria</name>
    <dbReference type="NCBI Taxonomy" id="2527987"/>
    <lineage>
        <taxon>Bacteria</taxon>
        <taxon>Pseudomonadati</taxon>
        <taxon>Planctomycetota</taxon>
        <taxon>Planctomycetia</taxon>
        <taxon>Pirellulales</taxon>
        <taxon>Pirellulaceae</taxon>
        <taxon>Allorhodopirellula</taxon>
    </lineage>
</organism>
<gene>
    <name evidence="1" type="ORF">CA85_01110</name>
</gene>
<keyword evidence="2" id="KW-1185">Reference proteome</keyword>
<dbReference type="AlphaFoldDB" id="A0A5C5YIX8"/>
<proteinExistence type="predicted"/>
<dbReference type="EMBL" id="SJPK01000001">
    <property type="protein sequence ID" value="TWT74825.1"/>
    <property type="molecule type" value="Genomic_DNA"/>
</dbReference>
<dbReference type="OrthoDB" id="1121321at2"/>
<accession>A0A5C5YIX8</accession>
<comment type="caution">
    <text evidence="1">The sequence shown here is derived from an EMBL/GenBank/DDBJ whole genome shotgun (WGS) entry which is preliminary data.</text>
</comment>
<reference evidence="1 2" key="1">
    <citation type="submission" date="2019-02" db="EMBL/GenBank/DDBJ databases">
        <title>Deep-cultivation of Planctomycetes and their phenomic and genomic characterization uncovers novel biology.</title>
        <authorList>
            <person name="Wiegand S."/>
            <person name="Jogler M."/>
            <person name="Boedeker C."/>
            <person name="Pinto D."/>
            <person name="Vollmers J."/>
            <person name="Rivas-Marin E."/>
            <person name="Kohn T."/>
            <person name="Peeters S.H."/>
            <person name="Heuer A."/>
            <person name="Rast P."/>
            <person name="Oberbeckmann S."/>
            <person name="Bunk B."/>
            <person name="Jeske O."/>
            <person name="Meyerdierks A."/>
            <person name="Storesund J.E."/>
            <person name="Kallscheuer N."/>
            <person name="Luecker S."/>
            <person name="Lage O.M."/>
            <person name="Pohl T."/>
            <person name="Merkel B.J."/>
            <person name="Hornburger P."/>
            <person name="Mueller R.-W."/>
            <person name="Bruemmer F."/>
            <person name="Labrenz M."/>
            <person name="Spormann A.M."/>
            <person name="Op Den Camp H."/>
            <person name="Overmann J."/>
            <person name="Amann R."/>
            <person name="Jetten M.S.M."/>
            <person name="Mascher T."/>
            <person name="Medema M.H."/>
            <person name="Devos D.P."/>
            <person name="Kaster A.-K."/>
            <person name="Ovreas L."/>
            <person name="Rohde M."/>
            <person name="Galperin M.Y."/>
            <person name="Jogler C."/>
        </authorList>
    </citation>
    <scope>NUCLEOTIDE SEQUENCE [LARGE SCALE GENOMIC DNA]</scope>
    <source>
        <strain evidence="1 2">CA85</strain>
    </source>
</reference>
<evidence type="ECO:0000313" key="2">
    <source>
        <dbReference type="Proteomes" id="UP000318053"/>
    </source>
</evidence>
<evidence type="ECO:0008006" key="3">
    <source>
        <dbReference type="Google" id="ProtNLM"/>
    </source>
</evidence>